<accession>A0A814TDW4</accession>
<dbReference type="Proteomes" id="UP000677228">
    <property type="component" value="Unassembled WGS sequence"/>
</dbReference>
<dbReference type="SUPFAM" id="SSF56399">
    <property type="entry name" value="ADP-ribosylation"/>
    <property type="match status" value="2"/>
</dbReference>
<dbReference type="Proteomes" id="UP000681722">
    <property type="component" value="Unassembled WGS sequence"/>
</dbReference>
<sequence>MNPVDVVIDDAYGLRMVAHFDHLSLEGIQHSHEEWHWPIEKRIVSPLTYSSFRRKEGSSVLCNPKKQDFTVVWCQDDVVQENEWIDTIQLLENNCKILKIFNDLRQCINYLTTDENNNYLVLILSNQFDQHTLVPMLRDLITGTMFIYLLNKDADKFIHCSLSVFSDAMLLVLEIIQNIKDIHKTEIPSSTNTTRIINTKLLKFKCLKLLMEILYRTRPSSGLAKERMLHECRRDYSYDQNILAHLDEFEQNYKSFEAIHWYKSHNGFLYRCINTAIQNNNITELWNYSFAIADFYDQLELENIKFNNNSLLFVEDLVVYRAQYIEHKHLKKFVMNLRNYFAIDTFISTSISRIEALARILMMPNDKNNIRVTFEIHINTTLSKRTFINISKPDDIKENSEFIFTIGSIFQINSVNKCSCGRYWSVVLTYCNDECAIAQKLNNYFDIIMLQLIEILRSVSDRTDTINKKMLERYRYYCAGDDTELARIDDFELNYRNCDAIRWYTKDSFLYRLLNSTLRHSDINAIFDFRSYILDLYDQLTIVHLDYLRSLPTTNKLSTAYRGQLMHINEIELLEKNIDRQILFNTFVSSSQSCDVALVFCGQGLEQTPLLESVFFHIEYDNRYNERRPYADIKLNSVFSDDNEMLFSQGSLFKIDSVSQVCTKVWLIKLTLCDQIDDEVNSFIKCINIALNRSTTETIKELFKSY</sequence>
<dbReference type="Proteomes" id="UP000682733">
    <property type="component" value="Unassembled WGS sequence"/>
</dbReference>
<keyword evidence="5" id="KW-1185">Reference proteome</keyword>
<dbReference type="EMBL" id="CAJNOQ010007074">
    <property type="protein sequence ID" value="CAF1156907.1"/>
    <property type="molecule type" value="Genomic_DNA"/>
</dbReference>
<comment type="caution">
    <text evidence="1">The sequence shown here is derived from an EMBL/GenBank/DDBJ whole genome shotgun (WGS) entry which is preliminary data.</text>
</comment>
<protein>
    <submittedName>
        <fullName evidence="1">Uncharacterized protein</fullName>
    </submittedName>
</protein>
<evidence type="ECO:0000313" key="1">
    <source>
        <dbReference type="EMBL" id="CAF1156907.1"/>
    </source>
</evidence>
<gene>
    <name evidence="1" type="ORF">GPM918_LOCUS21474</name>
    <name evidence="2" type="ORF">OVA965_LOCUS23537</name>
    <name evidence="3" type="ORF">SRO942_LOCUS21469</name>
    <name evidence="4" type="ORF">TMI583_LOCUS24255</name>
</gene>
<dbReference type="Proteomes" id="UP000663829">
    <property type="component" value="Unassembled WGS sequence"/>
</dbReference>
<proteinExistence type="predicted"/>
<evidence type="ECO:0000313" key="5">
    <source>
        <dbReference type="Proteomes" id="UP000663829"/>
    </source>
</evidence>
<dbReference type="OrthoDB" id="423533at2759"/>
<dbReference type="EMBL" id="CAJNOK010013768">
    <property type="protein sequence ID" value="CAF1191613.1"/>
    <property type="molecule type" value="Genomic_DNA"/>
</dbReference>
<organism evidence="1 5">
    <name type="scientific">Didymodactylos carnosus</name>
    <dbReference type="NCBI Taxonomy" id="1234261"/>
    <lineage>
        <taxon>Eukaryota</taxon>
        <taxon>Metazoa</taxon>
        <taxon>Spiralia</taxon>
        <taxon>Gnathifera</taxon>
        <taxon>Rotifera</taxon>
        <taxon>Eurotatoria</taxon>
        <taxon>Bdelloidea</taxon>
        <taxon>Philodinida</taxon>
        <taxon>Philodinidae</taxon>
        <taxon>Didymodactylos</taxon>
    </lineage>
</organism>
<name>A0A814TDW4_9BILA</name>
<dbReference type="EMBL" id="CAJOBC010007071">
    <property type="protein sequence ID" value="CAF3920296.1"/>
    <property type="molecule type" value="Genomic_DNA"/>
</dbReference>
<dbReference type="AlphaFoldDB" id="A0A814TDW4"/>
<evidence type="ECO:0000313" key="4">
    <source>
        <dbReference type="EMBL" id="CAF4002020.1"/>
    </source>
</evidence>
<evidence type="ECO:0000313" key="3">
    <source>
        <dbReference type="EMBL" id="CAF3920296.1"/>
    </source>
</evidence>
<reference evidence="1" key="1">
    <citation type="submission" date="2021-02" db="EMBL/GenBank/DDBJ databases">
        <authorList>
            <person name="Nowell W R."/>
        </authorList>
    </citation>
    <scope>NUCLEOTIDE SEQUENCE</scope>
</reference>
<dbReference type="EMBL" id="CAJOBA010035295">
    <property type="protein sequence ID" value="CAF4002020.1"/>
    <property type="molecule type" value="Genomic_DNA"/>
</dbReference>
<dbReference type="Gene3D" id="3.90.176.10">
    <property type="entry name" value="Toxin ADP-ribosyltransferase, Chain A, domain 1"/>
    <property type="match status" value="2"/>
</dbReference>
<evidence type="ECO:0000313" key="2">
    <source>
        <dbReference type="EMBL" id="CAF1191613.1"/>
    </source>
</evidence>